<feature type="compositionally biased region" description="Basic and acidic residues" evidence="1">
    <location>
        <begin position="98"/>
        <end position="114"/>
    </location>
</feature>
<reference evidence="2 4" key="1">
    <citation type="submission" date="2020-01" db="EMBL/GenBank/DDBJ databases">
        <authorList>
            <consortium name="DOE Joint Genome Institute"/>
            <person name="Haridas S."/>
            <person name="Albert R."/>
            <person name="Binder M."/>
            <person name="Bloem J."/>
            <person name="Labutti K."/>
            <person name="Salamov A."/>
            <person name="Andreopoulos B."/>
            <person name="Baker S.E."/>
            <person name="Barry K."/>
            <person name="Bills G."/>
            <person name="Bluhm B.H."/>
            <person name="Cannon C."/>
            <person name="Castanera R."/>
            <person name="Culley D.E."/>
            <person name="Daum C."/>
            <person name="Ezra D."/>
            <person name="Gonzalez J.B."/>
            <person name="Henrissat B."/>
            <person name="Kuo A."/>
            <person name="Liang C."/>
            <person name="Lipzen A."/>
            <person name="Lutzoni F."/>
            <person name="Magnuson J."/>
            <person name="Mondo S."/>
            <person name="Nolan M."/>
            <person name="Ohm R."/>
            <person name="Pangilinan J."/>
            <person name="Park H.-J."/>
            <person name="Ramirez L."/>
            <person name="Alfaro M."/>
            <person name="Sun H."/>
            <person name="Tritt A."/>
            <person name="Yoshinaga Y."/>
            <person name="Zwiers L.-H."/>
            <person name="Turgeon B.G."/>
            <person name="Goodwin S.B."/>
            <person name="Spatafora J.W."/>
            <person name="Crous P.W."/>
            <person name="Grigoriev I.V."/>
        </authorList>
    </citation>
    <scope>NUCLEOTIDE SEQUENCE</scope>
    <source>
        <strain evidence="2 4">CBS 781.70</strain>
    </source>
</reference>
<feature type="region of interest" description="Disordered" evidence="1">
    <location>
        <begin position="1"/>
        <end position="163"/>
    </location>
</feature>
<evidence type="ECO:0000313" key="3">
    <source>
        <dbReference type="Proteomes" id="UP000504638"/>
    </source>
</evidence>
<proteinExistence type="predicted"/>
<dbReference type="GeneID" id="54422532"/>
<protein>
    <submittedName>
        <fullName evidence="2 4">Uncharacterized protein</fullName>
    </submittedName>
</protein>
<dbReference type="EMBL" id="ML975165">
    <property type="protein sequence ID" value="KAF1810670.1"/>
    <property type="molecule type" value="Genomic_DNA"/>
</dbReference>
<reference evidence="4" key="3">
    <citation type="submission" date="2025-04" db="UniProtKB">
        <authorList>
            <consortium name="RefSeq"/>
        </authorList>
    </citation>
    <scope>IDENTIFICATION</scope>
    <source>
        <strain evidence="4">CBS 781.70</strain>
    </source>
</reference>
<name>A0A6G1FY99_9PEZI</name>
<keyword evidence="3" id="KW-1185">Reference proteome</keyword>
<dbReference type="AlphaFoldDB" id="A0A6G1FY99"/>
<dbReference type="RefSeq" id="XP_033532301.1">
    <property type="nucleotide sequence ID" value="XM_033681962.1"/>
</dbReference>
<gene>
    <name evidence="2 4" type="ORF">P152DRAFT_483747</name>
</gene>
<accession>A0A6G1FY99</accession>
<sequence length="163" mass="17303">MATQHPQPPKHTAYETPSNPISKTPPERATALSHSHHPPPHLGDQRIPRAQSNPDAAHPTPLACGIRGAGPGEEAQGKTEEDVGRHRELDGEQMAVEGEGKVAEAVEVGEKEGAGGEGPEVGGDLERKRAEQAVLRRKRREEREHVDVGGVLGQRGGPASTVD</sequence>
<dbReference type="OrthoDB" id="3438962at2759"/>
<evidence type="ECO:0000256" key="1">
    <source>
        <dbReference type="SAM" id="MobiDB-lite"/>
    </source>
</evidence>
<dbReference type="Proteomes" id="UP000504638">
    <property type="component" value="Unplaced"/>
</dbReference>
<evidence type="ECO:0000313" key="2">
    <source>
        <dbReference type="EMBL" id="KAF1810670.1"/>
    </source>
</evidence>
<feature type="compositionally biased region" description="Basic and acidic residues" evidence="1">
    <location>
        <begin position="75"/>
        <end position="90"/>
    </location>
</feature>
<evidence type="ECO:0000313" key="4">
    <source>
        <dbReference type="RefSeq" id="XP_033532301.1"/>
    </source>
</evidence>
<reference evidence="4" key="2">
    <citation type="submission" date="2020-04" db="EMBL/GenBank/DDBJ databases">
        <authorList>
            <consortium name="NCBI Genome Project"/>
        </authorList>
    </citation>
    <scope>NUCLEOTIDE SEQUENCE</scope>
    <source>
        <strain evidence="4">CBS 781.70</strain>
    </source>
</reference>
<organism evidence="2">
    <name type="scientific">Eremomyces bilateralis CBS 781.70</name>
    <dbReference type="NCBI Taxonomy" id="1392243"/>
    <lineage>
        <taxon>Eukaryota</taxon>
        <taxon>Fungi</taxon>
        <taxon>Dikarya</taxon>
        <taxon>Ascomycota</taxon>
        <taxon>Pezizomycotina</taxon>
        <taxon>Dothideomycetes</taxon>
        <taxon>Dothideomycetes incertae sedis</taxon>
        <taxon>Eremomycetales</taxon>
        <taxon>Eremomycetaceae</taxon>
        <taxon>Eremomyces</taxon>
    </lineage>
</organism>